<keyword evidence="2" id="KW-1185">Reference proteome</keyword>
<evidence type="ECO:0000313" key="1">
    <source>
        <dbReference type="EMBL" id="CAI9170899.1"/>
    </source>
</evidence>
<proteinExistence type="predicted"/>
<reference evidence="1" key="1">
    <citation type="submission" date="2023-04" db="EMBL/GenBank/DDBJ databases">
        <authorList>
            <consortium name="ELIXIR-Norway"/>
        </authorList>
    </citation>
    <scope>NUCLEOTIDE SEQUENCE [LARGE SCALE GENOMIC DNA]</scope>
</reference>
<dbReference type="Proteomes" id="UP001176941">
    <property type="component" value="Chromosome 3"/>
</dbReference>
<sequence length="102" mass="11479">MLYNTQWNSPIFLSIQCLIHHNYLSPNSLSFSLSHSFPSPSLSPPGPLFPSVFLCALFITSLLSGEDFLCVNQSKKIHDDLQLIVFSYIPFTQGNINQNENC</sequence>
<accession>A0ABN8ZAV9</accession>
<dbReference type="EMBL" id="OX459939">
    <property type="protein sequence ID" value="CAI9170899.1"/>
    <property type="molecule type" value="Genomic_DNA"/>
</dbReference>
<protein>
    <submittedName>
        <fullName evidence="1">Uncharacterized protein</fullName>
    </submittedName>
</protein>
<evidence type="ECO:0000313" key="2">
    <source>
        <dbReference type="Proteomes" id="UP001176941"/>
    </source>
</evidence>
<name>A0ABN8ZAV9_RANTA</name>
<organism evidence="1 2">
    <name type="scientific">Rangifer tarandus platyrhynchus</name>
    <name type="common">Svalbard reindeer</name>
    <dbReference type="NCBI Taxonomy" id="3082113"/>
    <lineage>
        <taxon>Eukaryota</taxon>
        <taxon>Metazoa</taxon>
        <taxon>Chordata</taxon>
        <taxon>Craniata</taxon>
        <taxon>Vertebrata</taxon>
        <taxon>Euteleostomi</taxon>
        <taxon>Mammalia</taxon>
        <taxon>Eutheria</taxon>
        <taxon>Laurasiatheria</taxon>
        <taxon>Artiodactyla</taxon>
        <taxon>Ruminantia</taxon>
        <taxon>Pecora</taxon>
        <taxon>Cervidae</taxon>
        <taxon>Odocoileinae</taxon>
        <taxon>Rangifer</taxon>
    </lineage>
</organism>
<gene>
    <name evidence="1" type="ORF">MRATA1EN1_LOCUS19861</name>
</gene>